<proteinExistence type="inferred from homology"/>
<dbReference type="PROSITE" id="PS50991">
    <property type="entry name" value="PYR_CT"/>
    <property type="match status" value="1"/>
</dbReference>
<dbReference type="InterPro" id="IPR043594">
    <property type="entry name" value="HMGL"/>
</dbReference>
<accession>A0A2T0LH69</accession>
<dbReference type="EMBL" id="PVNE01000005">
    <property type="protein sequence ID" value="PRX41637.1"/>
    <property type="molecule type" value="Genomic_DNA"/>
</dbReference>
<comment type="similarity">
    <text evidence="1">Belongs to the HMG-CoA lyase family.</text>
</comment>
<name>A0A2T0LH69_9BACL</name>
<organism evidence="7 8">
    <name type="scientific">Planifilum fimeticola</name>
    <dbReference type="NCBI Taxonomy" id="201975"/>
    <lineage>
        <taxon>Bacteria</taxon>
        <taxon>Bacillati</taxon>
        <taxon>Bacillota</taxon>
        <taxon>Bacilli</taxon>
        <taxon>Bacillales</taxon>
        <taxon>Thermoactinomycetaceae</taxon>
        <taxon>Planifilum</taxon>
    </lineage>
</organism>
<evidence type="ECO:0000256" key="1">
    <source>
        <dbReference type="ARBA" id="ARBA00009405"/>
    </source>
</evidence>
<dbReference type="SUPFAM" id="SSF51569">
    <property type="entry name" value="Aldolase"/>
    <property type="match status" value="1"/>
</dbReference>
<keyword evidence="4 7" id="KW-0456">Lyase</keyword>
<dbReference type="PANTHER" id="PTHR42738">
    <property type="entry name" value="HYDROXYMETHYLGLUTARYL-COA LYASE"/>
    <property type="match status" value="1"/>
</dbReference>
<dbReference type="CDD" id="cd07938">
    <property type="entry name" value="DRE_TIM_HMGL"/>
    <property type="match status" value="1"/>
</dbReference>
<dbReference type="AlphaFoldDB" id="A0A2T0LH69"/>
<dbReference type="GO" id="GO:0046951">
    <property type="term" value="P:ketone body biosynthetic process"/>
    <property type="evidence" value="ECO:0007669"/>
    <property type="project" value="TreeGrafter"/>
</dbReference>
<dbReference type="InterPro" id="IPR013785">
    <property type="entry name" value="Aldolase_TIM"/>
</dbReference>
<dbReference type="GO" id="GO:0046872">
    <property type="term" value="F:metal ion binding"/>
    <property type="evidence" value="ECO:0007669"/>
    <property type="project" value="UniProtKB-KW"/>
</dbReference>
<feature type="domain" description="Pyruvate carboxyltransferase" evidence="6">
    <location>
        <begin position="4"/>
        <end position="271"/>
    </location>
</feature>
<dbReference type="OrthoDB" id="9784013at2"/>
<dbReference type="PROSITE" id="PS00815">
    <property type="entry name" value="AIPM_HOMOCIT_SYNTH_1"/>
    <property type="match status" value="1"/>
</dbReference>
<dbReference type="FunFam" id="3.20.20.70:FF:000071">
    <property type="entry name" value="Hydroxymethylglutaryl-CoA lyase"/>
    <property type="match status" value="1"/>
</dbReference>
<evidence type="ECO:0000313" key="7">
    <source>
        <dbReference type="EMBL" id="PRX41637.1"/>
    </source>
</evidence>
<reference evidence="7 8" key="1">
    <citation type="submission" date="2018-03" db="EMBL/GenBank/DDBJ databases">
        <title>Genomic Encyclopedia of Archaeal and Bacterial Type Strains, Phase II (KMG-II): from individual species to whole genera.</title>
        <authorList>
            <person name="Goeker M."/>
        </authorList>
    </citation>
    <scope>NUCLEOTIDE SEQUENCE [LARGE SCALE GENOMIC DNA]</scope>
    <source>
        <strain evidence="7 8">DSM 44946</strain>
    </source>
</reference>
<dbReference type="PANTHER" id="PTHR42738:SF7">
    <property type="entry name" value="HYDROXYMETHYLGLUTARYL-COA LYASE"/>
    <property type="match status" value="1"/>
</dbReference>
<evidence type="ECO:0000259" key="6">
    <source>
        <dbReference type="PROSITE" id="PS50991"/>
    </source>
</evidence>
<comment type="similarity">
    <text evidence="5">Belongs to the alpha-IPM synthase/homocitrate synthase family.</text>
</comment>
<dbReference type="NCBIfam" id="NF004283">
    <property type="entry name" value="PRK05692.1"/>
    <property type="match status" value="1"/>
</dbReference>
<dbReference type="GO" id="GO:0046912">
    <property type="term" value="F:acyltransferase activity, acyl groups converted into alkyl on transfer"/>
    <property type="evidence" value="ECO:0007669"/>
    <property type="project" value="InterPro"/>
</dbReference>
<dbReference type="Pfam" id="PF00682">
    <property type="entry name" value="HMGL-like"/>
    <property type="match status" value="1"/>
</dbReference>
<evidence type="ECO:0000256" key="2">
    <source>
        <dbReference type="ARBA" id="ARBA00022679"/>
    </source>
</evidence>
<keyword evidence="8" id="KW-1185">Reference proteome</keyword>
<dbReference type="Gene3D" id="3.20.20.70">
    <property type="entry name" value="Aldolase class I"/>
    <property type="match status" value="1"/>
</dbReference>
<evidence type="ECO:0000256" key="5">
    <source>
        <dbReference type="RuleBase" id="RU003523"/>
    </source>
</evidence>
<gene>
    <name evidence="7" type="ORF">CLV97_10564</name>
</gene>
<evidence type="ECO:0000256" key="3">
    <source>
        <dbReference type="ARBA" id="ARBA00022723"/>
    </source>
</evidence>
<dbReference type="GO" id="GO:0006552">
    <property type="term" value="P:L-leucine catabolic process"/>
    <property type="evidence" value="ECO:0007669"/>
    <property type="project" value="TreeGrafter"/>
</dbReference>
<dbReference type="RefSeq" id="WP_106344373.1">
    <property type="nucleotide sequence ID" value="NZ_PVNE01000005.1"/>
</dbReference>
<keyword evidence="3" id="KW-0479">Metal-binding</keyword>
<dbReference type="InterPro" id="IPR002034">
    <property type="entry name" value="AIPM/Hcit_synth_CS"/>
</dbReference>
<evidence type="ECO:0000256" key="4">
    <source>
        <dbReference type="ARBA" id="ARBA00023239"/>
    </source>
</evidence>
<dbReference type="InterPro" id="IPR000891">
    <property type="entry name" value="PYR_CT"/>
</dbReference>
<evidence type="ECO:0000313" key="8">
    <source>
        <dbReference type="Proteomes" id="UP000237797"/>
    </source>
</evidence>
<keyword evidence="2 5" id="KW-0808">Transferase</keyword>
<dbReference type="Proteomes" id="UP000237797">
    <property type="component" value="Unassembled WGS sequence"/>
</dbReference>
<dbReference type="GO" id="GO:0004419">
    <property type="term" value="F:hydroxymethylglutaryl-CoA lyase activity"/>
    <property type="evidence" value="ECO:0007669"/>
    <property type="project" value="TreeGrafter"/>
</dbReference>
<protein>
    <submittedName>
        <fullName evidence="7">Hydroxymethylglutaryl-CoA lyase</fullName>
    </submittedName>
</protein>
<comment type="caution">
    <text evidence="7">The sequence shown here is derived from an EMBL/GenBank/DDBJ whole genome shotgun (WGS) entry which is preliminary data.</text>
</comment>
<sequence length="308" mass="33517">MPEVRIVEVGLRDGLQNEAAILPTEVKREIAEGLIAAGVRDIEATSFVHPRWIPQLADAEELAGSLPRGEGVRYRALVPNRKGLERALATPIDEYAVFMSASETHNRKNINKSIDETFPVLEETVRLARERGKRVRGYVSTVFGCPYEGEVSVAQVAKVCDRLFEMGVYEVSLGDTIGVAHPRQVKEVLRELLKLFPADRLAGHFHDTRGTAQVNAYVALEMGITTLDSSFGGLGGCPYAPGAAGNVATEDLVYMLEGMGVSTGIDLEALCRVSASVQERIGRKLPSKVLQSTLASRRGKGEKKDERG</sequence>